<dbReference type="EMBL" id="QJKJ01014113">
    <property type="protein sequence ID" value="RDX65009.1"/>
    <property type="molecule type" value="Genomic_DNA"/>
</dbReference>
<reference evidence="1" key="1">
    <citation type="submission" date="2018-05" db="EMBL/GenBank/DDBJ databases">
        <title>Draft genome of Mucuna pruriens seed.</title>
        <authorList>
            <person name="Nnadi N.E."/>
            <person name="Vos R."/>
            <person name="Hasami M.H."/>
            <person name="Devisetty U.K."/>
            <person name="Aguiy J.C."/>
        </authorList>
    </citation>
    <scope>NUCLEOTIDE SEQUENCE [LARGE SCALE GENOMIC DNA]</scope>
    <source>
        <strain evidence="1">JCA_2017</strain>
    </source>
</reference>
<gene>
    <name evidence="1" type="primary">PMA4</name>
    <name evidence="1" type="ORF">CR513_56367</name>
</gene>
<evidence type="ECO:0000313" key="1">
    <source>
        <dbReference type="EMBL" id="RDX65009.1"/>
    </source>
</evidence>
<feature type="non-terminal residue" evidence="1">
    <location>
        <position position="77"/>
    </location>
</feature>
<proteinExistence type="predicted"/>
<accession>A0A371EGB5</accession>
<comment type="caution">
    <text evidence="1">The sequence shown here is derived from an EMBL/GenBank/DDBJ whole genome shotgun (WGS) entry which is preliminary data.</text>
</comment>
<dbReference type="OrthoDB" id="2929958at2759"/>
<evidence type="ECO:0000313" key="2">
    <source>
        <dbReference type="Proteomes" id="UP000257109"/>
    </source>
</evidence>
<dbReference type="AlphaFoldDB" id="A0A371EGB5"/>
<name>A0A371EGB5_MUCPR</name>
<feature type="non-terminal residue" evidence="1">
    <location>
        <position position="1"/>
    </location>
</feature>
<dbReference type="Proteomes" id="UP000257109">
    <property type="component" value="Unassembled WGS sequence"/>
</dbReference>
<dbReference type="Gene3D" id="6.10.140.890">
    <property type="match status" value="1"/>
</dbReference>
<organism evidence="1 2">
    <name type="scientific">Mucuna pruriens</name>
    <name type="common">Velvet bean</name>
    <name type="synonym">Dolichos pruriens</name>
    <dbReference type="NCBI Taxonomy" id="157652"/>
    <lineage>
        <taxon>Eukaryota</taxon>
        <taxon>Viridiplantae</taxon>
        <taxon>Streptophyta</taxon>
        <taxon>Embryophyta</taxon>
        <taxon>Tracheophyta</taxon>
        <taxon>Spermatophyta</taxon>
        <taxon>Magnoliopsida</taxon>
        <taxon>eudicotyledons</taxon>
        <taxon>Gunneridae</taxon>
        <taxon>Pentapetalae</taxon>
        <taxon>rosids</taxon>
        <taxon>fabids</taxon>
        <taxon>Fabales</taxon>
        <taxon>Fabaceae</taxon>
        <taxon>Papilionoideae</taxon>
        <taxon>50 kb inversion clade</taxon>
        <taxon>NPAAA clade</taxon>
        <taxon>indigoferoid/millettioid clade</taxon>
        <taxon>Phaseoleae</taxon>
        <taxon>Mucuna</taxon>
    </lineage>
</organism>
<protein>
    <submittedName>
        <fullName evidence="1">Plasma membrane ATPase 4</fullName>
    </submittedName>
</protein>
<keyword evidence="2" id="KW-1185">Reference proteome</keyword>
<dbReference type="STRING" id="157652.A0A371EGB5"/>
<sequence length="77" mass="8802">YEKNSYRELSEIAEQAKRRAKLHTLKGHVESVVKLKSLDIDTIQQHYTVFDAWEKVMLTSVLDFHMLLGPSSTGAVI</sequence>